<evidence type="ECO:0000313" key="3">
    <source>
        <dbReference type="Proteomes" id="UP000266841"/>
    </source>
</evidence>
<dbReference type="AlphaFoldDB" id="K0SIY5"/>
<comment type="caution">
    <text evidence="2">The sequence shown here is derived from an EMBL/GenBank/DDBJ whole genome shotgun (WGS) entry which is preliminary data.</text>
</comment>
<evidence type="ECO:0000313" key="2">
    <source>
        <dbReference type="EMBL" id="EJK65275.1"/>
    </source>
</evidence>
<proteinExistence type="predicted"/>
<dbReference type="OrthoDB" id="418492at2759"/>
<dbReference type="Pfam" id="PF02493">
    <property type="entry name" value="MORN"/>
    <property type="match status" value="3"/>
</dbReference>
<gene>
    <name evidence="2" type="ORF">THAOC_13882</name>
</gene>
<evidence type="ECO:0008006" key="4">
    <source>
        <dbReference type="Google" id="ProtNLM"/>
    </source>
</evidence>
<protein>
    <recommendedName>
        <fullName evidence="4">MORN repeat-containing protein 5</fullName>
    </recommendedName>
</protein>
<accession>K0SIY5</accession>
<dbReference type="EMBL" id="AGNL01016076">
    <property type="protein sequence ID" value="EJK65275.1"/>
    <property type="molecule type" value="Genomic_DNA"/>
</dbReference>
<sequence length="146" mass="15433">MAFIYTGQIVGGKLHGTGRKEKGSQLEEGVFVDDFYMKAGEGKFSFADGEVHDGVFVDGRLNGHGKVTAAATFLEEGNIDGTFVDGYIDAGMAENVKCDDCDIYTGKALPTKCLGPTVVDPIITNVVYNISVRLPCGTAAQLLCSA</sequence>
<keyword evidence="3" id="KW-1185">Reference proteome</keyword>
<evidence type="ECO:0000256" key="1">
    <source>
        <dbReference type="ARBA" id="ARBA00022737"/>
    </source>
</evidence>
<reference evidence="2 3" key="1">
    <citation type="journal article" date="2012" name="Genome Biol.">
        <title>Genome and low-iron response of an oceanic diatom adapted to chronic iron limitation.</title>
        <authorList>
            <person name="Lommer M."/>
            <person name="Specht M."/>
            <person name="Roy A.S."/>
            <person name="Kraemer L."/>
            <person name="Andreson R."/>
            <person name="Gutowska M.A."/>
            <person name="Wolf J."/>
            <person name="Bergner S.V."/>
            <person name="Schilhabel M.B."/>
            <person name="Klostermeier U.C."/>
            <person name="Beiko R.G."/>
            <person name="Rosenstiel P."/>
            <person name="Hippler M."/>
            <person name="Laroche J."/>
        </authorList>
    </citation>
    <scope>NUCLEOTIDE SEQUENCE [LARGE SCALE GENOMIC DNA]</scope>
    <source>
        <strain evidence="2 3">CCMP1005</strain>
    </source>
</reference>
<dbReference type="SUPFAM" id="SSF82185">
    <property type="entry name" value="Histone H3 K4-specific methyltransferase SET7/9 N-terminal domain"/>
    <property type="match status" value="1"/>
</dbReference>
<keyword evidence="1" id="KW-0677">Repeat</keyword>
<dbReference type="Proteomes" id="UP000266841">
    <property type="component" value="Unassembled WGS sequence"/>
</dbReference>
<organism evidence="2 3">
    <name type="scientific">Thalassiosira oceanica</name>
    <name type="common">Marine diatom</name>
    <dbReference type="NCBI Taxonomy" id="159749"/>
    <lineage>
        <taxon>Eukaryota</taxon>
        <taxon>Sar</taxon>
        <taxon>Stramenopiles</taxon>
        <taxon>Ochrophyta</taxon>
        <taxon>Bacillariophyta</taxon>
        <taxon>Coscinodiscophyceae</taxon>
        <taxon>Thalassiosirophycidae</taxon>
        <taxon>Thalassiosirales</taxon>
        <taxon>Thalassiosiraceae</taxon>
        <taxon>Thalassiosira</taxon>
    </lineage>
</organism>
<dbReference type="InterPro" id="IPR003409">
    <property type="entry name" value="MORN"/>
</dbReference>
<name>K0SIY5_THAOC</name>